<dbReference type="Proteomes" id="UP000095472">
    <property type="component" value="Chromosome"/>
</dbReference>
<proteinExistence type="predicted"/>
<evidence type="ECO:0000313" key="1">
    <source>
        <dbReference type="EMBL" id="XPM66516.1"/>
    </source>
</evidence>
<accession>A0ACD5H103</accession>
<keyword evidence="2" id="KW-1185">Reference proteome</keyword>
<sequence length="45" mass="5029">MRVQPWRDASRYSFGAATGEAQWQQQALKQGLIVPLPPSGSDRRS</sequence>
<gene>
    <name evidence="1" type="ORF">BH720_015170</name>
</gene>
<name>A0ACD5H103_9CYAN</name>
<protein>
    <submittedName>
        <fullName evidence="1">Uncharacterized protein</fullName>
    </submittedName>
</protein>
<evidence type="ECO:0000313" key="2">
    <source>
        <dbReference type="Proteomes" id="UP000095472"/>
    </source>
</evidence>
<reference evidence="1 2" key="1">
    <citation type="journal article" date="2016" name="Genome Announc.">
        <title>Draft Genome Sequence of the Thermotolerant Cyanobacterium Desertifilum sp. IPPAS B-1220.</title>
        <authorList>
            <person name="Mironov K.S."/>
            <person name="Sinetova M.A."/>
            <person name="Bolatkhan K."/>
            <person name="Zayadan B.K."/>
            <person name="Ustinova V.V."/>
            <person name="Kupriyanova E.V."/>
            <person name="Skrypnik A.N."/>
            <person name="Gogoleva N.E."/>
            <person name="Gogolev Y.V."/>
            <person name="Los D.A."/>
        </authorList>
    </citation>
    <scope>NUCLEOTIDE SEQUENCE [LARGE SCALE GENOMIC DNA]</scope>
    <source>
        <strain evidence="1 2">IPPAS B-1220</strain>
    </source>
</reference>
<organism evidence="1 2">
    <name type="scientific">Desertifilum tharense IPPAS B-1220</name>
    <dbReference type="NCBI Taxonomy" id="1781255"/>
    <lineage>
        <taxon>Bacteria</taxon>
        <taxon>Bacillati</taxon>
        <taxon>Cyanobacteriota</taxon>
        <taxon>Cyanophyceae</taxon>
        <taxon>Desertifilales</taxon>
        <taxon>Desertifilaceae</taxon>
        <taxon>Desertifilum</taxon>
    </lineage>
</organism>
<dbReference type="EMBL" id="CP182909">
    <property type="protein sequence ID" value="XPM66516.1"/>
    <property type="molecule type" value="Genomic_DNA"/>
</dbReference>